<dbReference type="GO" id="GO:0016706">
    <property type="term" value="F:2-oxoglutarate-dependent dioxygenase activity"/>
    <property type="evidence" value="ECO:0007669"/>
    <property type="project" value="UniProtKB-ARBA"/>
</dbReference>
<proteinExistence type="predicted"/>
<dbReference type="Pfam" id="PF05721">
    <property type="entry name" value="PhyH"/>
    <property type="match status" value="1"/>
</dbReference>
<dbReference type="RefSeq" id="WP_254293802.1">
    <property type="nucleotide sequence ID" value="NZ_JAMLDX010000009.1"/>
</dbReference>
<name>A0A9X2HPT5_9SPHN</name>
<keyword evidence="1" id="KW-0479">Metal-binding</keyword>
<dbReference type="InterPro" id="IPR008775">
    <property type="entry name" value="Phytyl_CoA_dOase-like"/>
</dbReference>
<reference evidence="3" key="1">
    <citation type="submission" date="2022-05" db="EMBL/GenBank/DDBJ databases">
        <title>Sphingomonas sp. strain MG17 Genome sequencing and assembly.</title>
        <authorList>
            <person name="Kim I."/>
        </authorList>
    </citation>
    <scope>NUCLEOTIDE SEQUENCE</scope>
    <source>
        <strain evidence="3">MG17</strain>
    </source>
</reference>
<dbReference type="AlphaFoldDB" id="A0A9X2HPT5"/>
<keyword evidence="2" id="KW-0408">Iron</keyword>
<dbReference type="SUPFAM" id="SSF51197">
    <property type="entry name" value="Clavaminate synthase-like"/>
    <property type="match status" value="1"/>
</dbReference>
<dbReference type="Gene3D" id="2.60.120.620">
    <property type="entry name" value="q2cbj1_9rhob like domain"/>
    <property type="match status" value="1"/>
</dbReference>
<evidence type="ECO:0000256" key="2">
    <source>
        <dbReference type="ARBA" id="ARBA00023004"/>
    </source>
</evidence>
<accession>A0A9X2HPT5</accession>
<evidence type="ECO:0000256" key="1">
    <source>
        <dbReference type="ARBA" id="ARBA00022723"/>
    </source>
</evidence>
<evidence type="ECO:0000313" key="3">
    <source>
        <dbReference type="EMBL" id="MCP3731313.1"/>
    </source>
</evidence>
<keyword evidence="3" id="KW-0560">Oxidoreductase</keyword>
<evidence type="ECO:0000313" key="4">
    <source>
        <dbReference type="Proteomes" id="UP001139451"/>
    </source>
</evidence>
<dbReference type="PANTHER" id="PTHR20883:SF15">
    <property type="entry name" value="PHYTANOYL-COA DIOXYGENASE DOMAIN-CONTAINING PROTEIN 1"/>
    <property type="match status" value="1"/>
</dbReference>
<gene>
    <name evidence="3" type="ORF">M9978_12835</name>
</gene>
<keyword evidence="3" id="KW-0223">Dioxygenase</keyword>
<protein>
    <submittedName>
        <fullName evidence="3">Phytanoyl-CoA dioxygenase family protein</fullName>
    </submittedName>
</protein>
<sequence>MNMAATASAAPQAATSAADIHLQQLLDEGYCIIPEATSPRAVQSLSEDLARPFAETPCSQGPFYGSWTKRFHGLLGRSGHMDAFVRNPLILSIVEQILAPGYECIQLNLTQAIEILPGGKMQPPHRDQDMWPVRQPGLEYLVNVMWPFTPYSADNGATIVWPGSHKRQDEIVLDPQDAIAAEMAPGAALLFLGSTLHAGGANHTAHSRRGMIVSYSLGWLKPYELPWLAYPPELARTFPRGLAELAGYRSHRPNLGTYEGRCASDLLETGRRRKGAVDALRPEHEALIERFYAGEFGLGADGEASGIRV</sequence>
<keyword evidence="4" id="KW-1185">Reference proteome</keyword>
<comment type="caution">
    <text evidence="3">The sequence shown here is derived from an EMBL/GenBank/DDBJ whole genome shotgun (WGS) entry which is preliminary data.</text>
</comment>
<dbReference type="Proteomes" id="UP001139451">
    <property type="component" value="Unassembled WGS sequence"/>
</dbReference>
<dbReference type="GO" id="GO:0005506">
    <property type="term" value="F:iron ion binding"/>
    <property type="evidence" value="ECO:0007669"/>
    <property type="project" value="UniProtKB-ARBA"/>
</dbReference>
<dbReference type="EMBL" id="JAMLDX010000009">
    <property type="protein sequence ID" value="MCP3731313.1"/>
    <property type="molecule type" value="Genomic_DNA"/>
</dbReference>
<dbReference type="PANTHER" id="PTHR20883">
    <property type="entry name" value="PHYTANOYL-COA DIOXYGENASE DOMAIN CONTAINING 1"/>
    <property type="match status" value="1"/>
</dbReference>
<organism evidence="3 4">
    <name type="scientific">Sphingomonas tagetis</name>
    <dbReference type="NCBI Taxonomy" id="2949092"/>
    <lineage>
        <taxon>Bacteria</taxon>
        <taxon>Pseudomonadati</taxon>
        <taxon>Pseudomonadota</taxon>
        <taxon>Alphaproteobacteria</taxon>
        <taxon>Sphingomonadales</taxon>
        <taxon>Sphingomonadaceae</taxon>
        <taxon>Sphingomonas</taxon>
    </lineage>
</organism>